<sequence>MENNANKYKNDDSTKDLLQMLKDIAEGKPLPEDLRRKRSTKGGLFSLDPETHTLYFILLDKYDLDFPLYLGDTQNYRMAELLVNQAEQLLTHKEIYEHIFNRTYEDALEPDKELRYFINRFKKKLQKKWKLKPLLKIMFESNYGRGYTLHNKM</sequence>
<evidence type="ECO:0000313" key="2">
    <source>
        <dbReference type="Proteomes" id="UP000263336"/>
    </source>
</evidence>
<evidence type="ECO:0000313" key="1">
    <source>
        <dbReference type="EMBL" id="HCC41988.1"/>
    </source>
</evidence>
<dbReference type="GO" id="GO:0003677">
    <property type="term" value="F:DNA binding"/>
    <property type="evidence" value="ECO:0007669"/>
    <property type="project" value="InterPro"/>
</dbReference>
<comment type="caution">
    <text evidence="1">The sequence shown here is derived from an EMBL/GenBank/DDBJ whole genome shotgun (WGS) entry which is preliminary data.</text>
</comment>
<accession>A0A3D0ZQL6</accession>
<dbReference type="Gene3D" id="1.10.10.10">
    <property type="entry name" value="Winged helix-like DNA-binding domain superfamily/Winged helix DNA-binding domain"/>
    <property type="match status" value="1"/>
</dbReference>
<name>A0A3D0ZQL6_UNCKA</name>
<dbReference type="AlphaFoldDB" id="A0A3D0ZQL6"/>
<dbReference type="InterPro" id="IPR036388">
    <property type="entry name" value="WH-like_DNA-bd_sf"/>
</dbReference>
<dbReference type="InterPro" id="IPR016032">
    <property type="entry name" value="Sig_transdc_resp-reg_C-effctor"/>
</dbReference>
<organism evidence="1 2">
    <name type="scientific">candidate division WWE3 bacterium</name>
    <dbReference type="NCBI Taxonomy" id="2053526"/>
    <lineage>
        <taxon>Bacteria</taxon>
        <taxon>Katanobacteria</taxon>
    </lineage>
</organism>
<dbReference type="GO" id="GO:0006355">
    <property type="term" value="P:regulation of DNA-templated transcription"/>
    <property type="evidence" value="ECO:0007669"/>
    <property type="project" value="InterPro"/>
</dbReference>
<dbReference type="EMBL" id="DOZN01000008">
    <property type="protein sequence ID" value="HCC41988.1"/>
    <property type="molecule type" value="Genomic_DNA"/>
</dbReference>
<evidence type="ECO:0008006" key="3">
    <source>
        <dbReference type="Google" id="ProtNLM"/>
    </source>
</evidence>
<dbReference type="SUPFAM" id="SSF46894">
    <property type="entry name" value="C-terminal effector domain of the bipartite response regulators"/>
    <property type="match status" value="1"/>
</dbReference>
<dbReference type="Proteomes" id="UP000263336">
    <property type="component" value="Unassembled WGS sequence"/>
</dbReference>
<protein>
    <recommendedName>
        <fullName evidence="3">OmpR/PhoB-type domain-containing protein</fullName>
    </recommendedName>
</protein>
<gene>
    <name evidence="1" type="ORF">DEP93_00770</name>
</gene>
<proteinExistence type="predicted"/>
<reference evidence="1 2" key="1">
    <citation type="journal article" date="2018" name="Nat. Biotechnol.">
        <title>A standardized bacterial taxonomy based on genome phylogeny substantially revises the tree of life.</title>
        <authorList>
            <person name="Parks D.H."/>
            <person name="Chuvochina M."/>
            <person name="Waite D.W."/>
            <person name="Rinke C."/>
            <person name="Skarshewski A."/>
            <person name="Chaumeil P.A."/>
            <person name="Hugenholtz P."/>
        </authorList>
    </citation>
    <scope>NUCLEOTIDE SEQUENCE [LARGE SCALE GENOMIC DNA]</scope>
    <source>
        <strain evidence="1">UBA11701</strain>
    </source>
</reference>